<dbReference type="Proteomes" id="UP001152622">
    <property type="component" value="Chromosome 15"/>
</dbReference>
<sequence length="139" mass="15095">MVRPQLKETKVARLSLGFRGPLRLSVPGLRLPRVRVQKPTRNPALPGPVRSTEPVRLRPGLTHGLPQTEISSVRSEKTTELFISGRLNSLPQSRNPAAVLPKFPHILPGLPTFGNCRLAGGLARAQTESGAARPLRCGF</sequence>
<accession>A0A9Q1IIT4</accession>
<feature type="region of interest" description="Disordered" evidence="1">
    <location>
        <begin position="39"/>
        <end position="65"/>
    </location>
</feature>
<proteinExistence type="predicted"/>
<comment type="caution">
    <text evidence="2">The sequence shown here is derived from an EMBL/GenBank/DDBJ whole genome shotgun (WGS) entry which is preliminary data.</text>
</comment>
<dbReference type="AlphaFoldDB" id="A0A9Q1IIT4"/>
<organism evidence="2 3">
    <name type="scientific">Synaphobranchus kaupii</name>
    <name type="common">Kaup's arrowtooth eel</name>
    <dbReference type="NCBI Taxonomy" id="118154"/>
    <lineage>
        <taxon>Eukaryota</taxon>
        <taxon>Metazoa</taxon>
        <taxon>Chordata</taxon>
        <taxon>Craniata</taxon>
        <taxon>Vertebrata</taxon>
        <taxon>Euteleostomi</taxon>
        <taxon>Actinopterygii</taxon>
        <taxon>Neopterygii</taxon>
        <taxon>Teleostei</taxon>
        <taxon>Anguilliformes</taxon>
        <taxon>Synaphobranchidae</taxon>
        <taxon>Synaphobranchus</taxon>
    </lineage>
</organism>
<evidence type="ECO:0000256" key="1">
    <source>
        <dbReference type="SAM" id="MobiDB-lite"/>
    </source>
</evidence>
<evidence type="ECO:0000313" key="2">
    <source>
        <dbReference type="EMBL" id="KAJ8341176.1"/>
    </source>
</evidence>
<evidence type="ECO:0000313" key="3">
    <source>
        <dbReference type="Proteomes" id="UP001152622"/>
    </source>
</evidence>
<keyword evidence="3" id="KW-1185">Reference proteome</keyword>
<dbReference type="EMBL" id="JAINUF010000015">
    <property type="protein sequence ID" value="KAJ8341176.1"/>
    <property type="molecule type" value="Genomic_DNA"/>
</dbReference>
<gene>
    <name evidence="2" type="ORF">SKAU_G00334670</name>
</gene>
<name>A0A9Q1IIT4_SYNKA</name>
<reference evidence="2" key="1">
    <citation type="journal article" date="2023" name="Science">
        <title>Genome structures resolve the early diversification of teleost fishes.</title>
        <authorList>
            <person name="Parey E."/>
            <person name="Louis A."/>
            <person name="Montfort J."/>
            <person name="Bouchez O."/>
            <person name="Roques C."/>
            <person name="Iampietro C."/>
            <person name="Lluch J."/>
            <person name="Castinel A."/>
            <person name="Donnadieu C."/>
            <person name="Desvignes T."/>
            <person name="Floi Bucao C."/>
            <person name="Jouanno E."/>
            <person name="Wen M."/>
            <person name="Mejri S."/>
            <person name="Dirks R."/>
            <person name="Jansen H."/>
            <person name="Henkel C."/>
            <person name="Chen W.J."/>
            <person name="Zahm M."/>
            <person name="Cabau C."/>
            <person name="Klopp C."/>
            <person name="Thompson A.W."/>
            <person name="Robinson-Rechavi M."/>
            <person name="Braasch I."/>
            <person name="Lecointre G."/>
            <person name="Bobe J."/>
            <person name="Postlethwait J.H."/>
            <person name="Berthelot C."/>
            <person name="Roest Crollius H."/>
            <person name="Guiguen Y."/>
        </authorList>
    </citation>
    <scope>NUCLEOTIDE SEQUENCE</scope>
    <source>
        <strain evidence="2">WJC10195</strain>
    </source>
</reference>
<protein>
    <submittedName>
        <fullName evidence="2">Uncharacterized protein</fullName>
    </submittedName>
</protein>